<evidence type="ECO:0000313" key="2">
    <source>
        <dbReference type="Proteomes" id="UP001291623"/>
    </source>
</evidence>
<accession>A0AAE1SIL0</accession>
<dbReference type="EMBL" id="JAVYJV010000005">
    <property type="protein sequence ID" value="KAK4370112.1"/>
    <property type="molecule type" value="Genomic_DNA"/>
</dbReference>
<sequence>MAAPARNHRGPPREARVGSAEGEFASIFVKKLRKRQMRNFFLCPMVSQSSLASAPFTDATPWLSQSPIDDTGFFVENINNHKGVCKCIHASFHENKSSIAEKVSKPYYGYRRSINI</sequence>
<keyword evidence="2" id="KW-1185">Reference proteome</keyword>
<reference evidence="1" key="1">
    <citation type="submission" date="2023-12" db="EMBL/GenBank/DDBJ databases">
        <title>Genome assembly of Anisodus tanguticus.</title>
        <authorList>
            <person name="Wang Y.-J."/>
        </authorList>
    </citation>
    <scope>NUCLEOTIDE SEQUENCE</scope>
    <source>
        <strain evidence="1">KB-2021</strain>
        <tissue evidence="1">Leaf</tissue>
    </source>
</reference>
<proteinExistence type="predicted"/>
<protein>
    <submittedName>
        <fullName evidence="1">Uncharacterized protein</fullName>
    </submittedName>
</protein>
<evidence type="ECO:0000313" key="1">
    <source>
        <dbReference type="EMBL" id="KAK4370112.1"/>
    </source>
</evidence>
<dbReference type="AlphaFoldDB" id="A0AAE1SIL0"/>
<gene>
    <name evidence="1" type="ORF">RND71_009587</name>
</gene>
<organism evidence="1 2">
    <name type="scientific">Anisodus tanguticus</name>
    <dbReference type="NCBI Taxonomy" id="243964"/>
    <lineage>
        <taxon>Eukaryota</taxon>
        <taxon>Viridiplantae</taxon>
        <taxon>Streptophyta</taxon>
        <taxon>Embryophyta</taxon>
        <taxon>Tracheophyta</taxon>
        <taxon>Spermatophyta</taxon>
        <taxon>Magnoliopsida</taxon>
        <taxon>eudicotyledons</taxon>
        <taxon>Gunneridae</taxon>
        <taxon>Pentapetalae</taxon>
        <taxon>asterids</taxon>
        <taxon>lamiids</taxon>
        <taxon>Solanales</taxon>
        <taxon>Solanaceae</taxon>
        <taxon>Solanoideae</taxon>
        <taxon>Hyoscyameae</taxon>
        <taxon>Anisodus</taxon>
    </lineage>
</organism>
<comment type="caution">
    <text evidence="1">The sequence shown here is derived from an EMBL/GenBank/DDBJ whole genome shotgun (WGS) entry which is preliminary data.</text>
</comment>
<name>A0AAE1SIL0_9SOLA</name>
<dbReference type="Proteomes" id="UP001291623">
    <property type="component" value="Unassembled WGS sequence"/>
</dbReference>